<dbReference type="PANTHER" id="PTHR38794:SF1">
    <property type="entry name" value="INTEGRAL MEMBRANE PROTEIN"/>
    <property type="match status" value="1"/>
</dbReference>
<accession>A0A0A1T8Z3</accession>
<dbReference type="STRING" id="1531966.A0A0A1T8Z3"/>
<feature type="transmembrane region" description="Helical" evidence="2">
    <location>
        <begin position="138"/>
        <end position="159"/>
    </location>
</feature>
<feature type="transmembrane region" description="Helical" evidence="2">
    <location>
        <begin position="179"/>
        <end position="202"/>
    </location>
</feature>
<dbReference type="InterPro" id="IPR049326">
    <property type="entry name" value="Rhodopsin_dom_fungi"/>
</dbReference>
<dbReference type="OrthoDB" id="3918601at2759"/>
<feature type="transmembrane region" description="Helical" evidence="2">
    <location>
        <begin position="214"/>
        <end position="238"/>
    </location>
</feature>
<dbReference type="AlphaFoldDB" id="A0A0A1T8Z3"/>
<dbReference type="Pfam" id="PF20684">
    <property type="entry name" value="Fung_rhodopsin"/>
    <property type="match status" value="1"/>
</dbReference>
<protein>
    <recommendedName>
        <fullName evidence="3">Rhodopsin domain-containing protein</fullName>
    </recommendedName>
</protein>
<feature type="domain" description="Rhodopsin" evidence="3">
    <location>
        <begin position="45"/>
        <end position="278"/>
    </location>
</feature>
<dbReference type="PANTHER" id="PTHR38794">
    <property type="entry name" value="INTEGRAL MEMBRANE PROTEIN"/>
    <property type="match status" value="1"/>
</dbReference>
<sequence length="391" mass="43171">MSDPSGNVTMAGQGYAEFVTHDNKAPLIKIMAAFLMCLIILCTFARTLTKIFLTTGLKTDDWLAVAATVAATAQYITNIIQAAQGFGKHIHVLSDSDRNSIIRGEYASNLLFIVALLLGKLSAGSMTKAISHRKHWKYILGFQALCGAWAGTAFVSVLFECGIPAPWDITSKKCFDRTAFWVFFSIFNIVSDLFLIVVMVINVRLIQTTQSKKIVVMCVFGCRVFIIPAVAAQLYFTIVNMKTSDFTFDYWELTLAIQLVQCMSVLSICIPVLKPLMDNAESGLRLADSRRVGQFDSAYAERSGSGTRSRTYIKGGSRVDRSGNDVLNSKRSDVFEMSSPKSKPGTSSGHRKGWDNQSHTSQTILIQQTWYVDVESKSVDEARTSEGPHAM</sequence>
<dbReference type="HOGENOM" id="CLU_036632_5_0_1"/>
<keyword evidence="2" id="KW-0472">Membrane</keyword>
<proteinExistence type="predicted"/>
<evidence type="ECO:0000259" key="3">
    <source>
        <dbReference type="Pfam" id="PF20684"/>
    </source>
</evidence>
<feature type="transmembrane region" description="Helical" evidence="2">
    <location>
        <begin position="61"/>
        <end position="86"/>
    </location>
</feature>
<dbReference type="Proteomes" id="UP000039046">
    <property type="component" value="Unassembled WGS sequence"/>
</dbReference>
<dbReference type="EMBL" id="CDHN01000001">
    <property type="protein sequence ID" value="CEJ82742.1"/>
    <property type="molecule type" value="Genomic_DNA"/>
</dbReference>
<feature type="compositionally biased region" description="Basic and acidic residues" evidence="1">
    <location>
        <begin position="317"/>
        <end position="334"/>
    </location>
</feature>
<feature type="transmembrane region" description="Helical" evidence="2">
    <location>
        <begin position="27"/>
        <end position="49"/>
    </location>
</feature>
<keyword evidence="5" id="KW-1185">Reference proteome</keyword>
<organism evidence="4 5">
    <name type="scientific">[Torrubiella] hemipterigena</name>
    <dbReference type="NCBI Taxonomy" id="1531966"/>
    <lineage>
        <taxon>Eukaryota</taxon>
        <taxon>Fungi</taxon>
        <taxon>Dikarya</taxon>
        <taxon>Ascomycota</taxon>
        <taxon>Pezizomycotina</taxon>
        <taxon>Sordariomycetes</taxon>
        <taxon>Hypocreomycetidae</taxon>
        <taxon>Hypocreales</taxon>
        <taxon>Clavicipitaceae</taxon>
        <taxon>Clavicipitaceae incertae sedis</taxon>
        <taxon>'Torrubiella' clade</taxon>
    </lineage>
</organism>
<evidence type="ECO:0000256" key="2">
    <source>
        <dbReference type="SAM" id="Phobius"/>
    </source>
</evidence>
<evidence type="ECO:0000313" key="5">
    <source>
        <dbReference type="Proteomes" id="UP000039046"/>
    </source>
</evidence>
<keyword evidence="2" id="KW-0812">Transmembrane</keyword>
<feature type="transmembrane region" description="Helical" evidence="2">
    <location>
        <begin position="250"/>
        <end position="273"/>
    </location>
</feature>
<evidence type="ECO:0000313" key="4">
    <source>
        <dbReference type="EMBL" id="CEJ82742.1"/>
    </source>
</evidence>
<feature type="compositionally biased region" description="Low complexity" evidence="1">
    <location>
        <begin position="338"/>
        <end position="348"/>
    </location>
</feature>
<feature type="region of interest" description="Disordered" evidence="1">
    <location>
        <begin position="301"/>
        <end position="359"/>
    </location>
</feature>
<keyword evidence="2" id="KW-1133">Transmembrane helix</keyword>
<feature type="transmembrane region" description="Helical" evidence="2">
    <location>
        <begin position="106"/>
        <end position="126"/>
    </location>
</feature>
<evidence type="ECO:0000256" key="1">
    <source>
        <dbReference type="SAM" id="MobiDB-lite"/>
    </source>
</evidence>
<name>A0A0A1T8Z3_9HYPO</name>
<gene>
    <name evidence="4" type="ORF">VHEMI02790</name>
</gene>
<reference evidence="4 5" key="1">
    <citation type="journal article" date="2015" name="Genome Announc.">
        <title>Draft Genome Sequence and Gene Annotation of the Entomopathogenic Fungus Verticillium hemipterigenum.</title>
        <authorList>
            <person name="Horn F."/>
            <person name="Habel A."/>
            <person name="Scharf D.H."/>
            <person name="Dworschak J."/>
            <person name="Brakhage A.A."/>
            <person name="Guthke R."/>
            <person name="Hertweck C."/>
            <person name="Linde J."/>
        </authorList>
    </citation>
    <scope>NUCLEOTIDE SEQUENCE [LARGE SCALE GENOMIC DNA]</scope>
</reference>